<dbReference type="Proteomes" id="UP001499979">
    <property type="component" value="Unassembled WGS sequence"/>
</dbReference>
<dbReference type="PANTHER" id="PTHR19353">
    <property type="entry name" value="FATTY ACID DESATURASE 2"/>
    <property type="match status" value="1"/>
</dbReference>
<evidence type="ECO:0000256" key="1">
    <source>
        <dbReference type="SAM" id="MobiDB-lite"/>
    </source>
</evidence>
<keyword evidence="4" id="KW-1185">Reference proteome</keyword>
<dbReference type="EMBL" id="BAAAJE010000020">
    <property type="protein sequence ID" value="GAA1154789.1"/>
    <property type="molecule type" value="Genomic_DNA"/>
</dbReference>
<dbReference type="InterPro" id="IPR005804">
    <property type="entry name" value="FA_desaturase_dom"/>
</dbReference>
<comment type="caution">
    <text evidence="3">The sequence shown here is derived from an EMBL/GenBank/DDBJ whole genome shotgun (WGS) entry which is preliminary data.</text>
</comment>
<dbReference type="RefSeq" id="WP_343909032.1">
    <property type="nucleotide sequence ID" value="NZ_BAAAJE010000020.1"/>
</dbReference>
<proteinExistence type="predicted"/>
<gene>
    <name evidence="3" type="ORF">GCM10009606_36260</name>
</gene>
<organism evidence="3 4">
    <name type="scientific">Nocardioides aquiterrae</name>
    <dbReference type="NCBI Taxonomy" id="203799"/>
    <lineage>
        <taxon>Bacteria</taxon>
        <taxon>Bacillati</taxon>
        <taxon>Actinomycetota</taxon>
        <taxon>Actinomycetes</taxon>
        <taxon>Propionibacteriales</taxon>
        <taxon>Nocardioidaceae</taxon>
        <taxon>Nocardioides</taxon>
    </lineage>
</organism>
<dbReference type="CDD" id="cd03506">
    <property type="entry name" value="Delta6-FADS-like"/>
    <property type="match status" value="1"/>
</dbReference>
<protein>
    <submittedName>
        <fullName evidence="3">Fatty acid desaturase</fullName>
    </submittedName>
</protein>
<reference evidence="3 4" key="1">
    <citation type="journal article" date="2019" name="Int. J. Syst. Evol. Microbiol.">
        <title>The Global Catalogue of Microorganisms (GCM) 10K type strain sequencing project: providing services to taxonomists for standard genome sequencing and annotation.</title>
        <authorList>
            <consortium name="The Broad Institute Genomics Platform"/>
            <consortium name="The Broad Institute Genome Sequencing Center for Infectious Disease"/>
            <person name="Wu L."/>
            <person name="Ma J."/>
        </authorList>
    </citation>
    <scope>NUCLEOTIDE SEQUENCE [LARGE SCALE GENOMIC DNA]</scope>
    <source>
        <strain evidence="3 4">JCM 11813</strain>
    </source>
</reference>
<dbReference type="Pfam" id="PF00487">
    <property type="entry name" value="FA_desaturase"/>
    <property type="match status" value="1"/>
</dbReference>
<evidence type="ECO:0000259" key="2">
    <source>
        <dbReference type="Pfam" id="PF00487"/>
    </source>
</evidence>
<feature type="domain" description="Fatty acid desaturase" evidence="2">
    <location>
        <begin position="69"/>
        <end position="335"/>
    </location>
</feature>
<accession>A0ABN1ULQ9</accession>
<evidence type="ECO:0000313" key="3">
    <source>
        <dbReference type="EMBL" id="GAA1154789.1"/>
    </source>
</evidence>
<sequence>MAISDVQEYTHLTDEEVEQIGRELDAIRAEVEESRGAADAAYINRIITIQRSLAAAGRVALFASNRKPAWAAGVSMLALAKILENMEIGHNVMHGQWDWMNDPEIHSSNWEWDTAQPAEQWKHSHNYVHHQFTNVLGYDNDIGYGILRMAREQKWSPFNLGQPVYNSLLALLFEWGVALHDLDIERIRKGEKDPKEMKRQLKQIFRKGRNQVIKDYVVYPALSGRNWKTTLSANLTANVIRNLWSYVIIFCGHFPDGAMHFTEEEIEDETRSEWYLRQILGAANFKGGPLLHILSGNLGFQIEHHLYPDLPSNRYAEISVRVQELCDKYDLPYTTGPLYRQYGQALRTIMKLSLPNRMTSSDQPEPPTPSRDRKRKTDAERPPRRKELGGWMRTAS</sequence>
<feature type="compositionally biased region" description="Basic and acidic residues" evidence="1">
    <location>
        <begin position="375"/>
        <end position="388"/>
    </location>
</feature>
<name>A0ABN1ULQ9_9ACTN</name>
<evidence type="ECO:0000313" key="4">
    <source>
        <dbReference type="Proteomes" id="UP001499979"/>
    </source>
</evidence>
<dbReference type="InterPro" id="IPR012171">
    <property type="entry name" value="Fatty_acid_desaturase"/>
</dbReference>
<feature type="region of interest" description="Disordered" evidence="1">
    <location>
        <begin position="354"/>
        <end position="396"/>
    </location>
</feature>
<dbReference type="PANTHER" id="PTHR19353:SF19">
    <property type="entry name" value="DELTA(5) FATTY ACID DESATURASE C-RELATED"/>
    <property type="match status" value="1"/>
</dbReference>